<evidence type="ECO:0000256" key="4">
    <source>
        <dbReference type="ARBA" id="ARBA00023125"/>
    </source>
</evidence>
<dbReference type="GO" id="GO:0046872">
    <property type="term" value="F:metal ion binding"/>
    <property type="evidence" value="ECO:0007669"/>
    <property type="project" value="UniProtKB-KW"/>
</dbReference>
<dbReference type="Pfam" id="PF11905">
    <property type="entry name" value="DUF3425"/>
    <property type="match status" value="1"/>
</dbReference>
<dbReference type="PANTHER" id="PTHR36206">
    <property type="entry name" value="ASPERCRYPTIN BIOSYNTHESIS CLUSTER-SPECIFIC TRANSCRIPTION REGULATOR ATNN-RELATED"/>
    <property type="match status" value="1"/>
</dbReference>
<evidence type="ECO:0000256" key="5">
    <source>
        <dbReference type="ARBA" id="ARBA00023163"/>
    </source>
</evidence>
<dbReference type="GO" id="GO:0003677">
    <property type="term" value="F:DNA binding"/>
    <property type="evidence" value="ECO:0007669"/>
    <property type="project" value="UniProtKB-KW"/>
</dbReference>
<comment type="caution">
    <text evidence="7">The sequence shown here is derived from an EMBL/GenBank/DDBJ whole genome shotgun (WGS) entry which is preliminary data.</text>
</comment>
<name>A0A430LTS2_9HYPO</name>
<evidence type="ECO:0008006" key="9">
    <source>
        <dbReference type="Google" id="ProtNLM"/>
    </source>
</evidence>
<dbReference type="CDD" id="cd14688">
    <property type="entry name" value="bZIP_YAP"/>
    <property type="match status" value="1"/>
</dbReference>
<evidence type="ECO:0000313" key="7">
    <source>
        <dbReference type="EMBL" id="RTE79108.1"/>
    </source>
</evidence>
<keyword evidence="4" id="KW-0238">DNA-binding</keyword>
<evidence type="ECO:0000256" key="1">
    <source>
        <dbReference type="ARBA" id="ARBA00022723"/>
    </source>
</evidence>
<accession>A0A430LTS2</accession>
<keyword evidence="6" id="KW-0539">Nucleus</keyword>
<dbReference type="InterPro" id="IPR021858">
    <property type="entry name" value="Fun_TF"/>
</dbReference>
<dbReference type="InterPro" id="IPR052360">
    <property type="entry name" value="Transcr_Regulatory_Proteins"/>
</dbReference>
<proteinExistence type="predicted"/>
<gene>
    <name evidence="7" type="ORF">BHE90_006396</name>
</gene>
<evidence type="ECO:0000256" key="3">
    <source>
        <dbReference type="ARBA" id="ARBA00023015"/>
    </source>
</evidence>
<evidence type="ECO:0000256" key="2">
    <source>
        <dbReference type="ARBA" id="ARBA00022833"/>
    </source>
</evidence>
<dbReference type="EMBL" id="MIKF01000081">
    <property type="protein sequence ID" value="RTE79108.1"/>
    <property type="molecule type" value="Genomic_DNA"/>
</dbReference>
<dbReference type="InterPro" id="IPR021833">
    <property type="entry name" value="DUF3425"/>
</dbReference>
<dbReference type="AlphaFoldDB" id="A0A430LTS2"/>
<keyword evidence="8" id="KW-1185">Reference proteome</keyword>
<organism evidence="7 8">
    <name type="scientific">Fusarium euwallaceae</name>
    <dbReference type="NCBI Taxonomy" id="1147111"/>
    <lineage>
        <taxon>Eukaryota</taxon>
        <taxon>Fungi</taxon>
        <taxon>Dikarya</taxon>
        <taxon>Ascomycota</taxon>
        <taxon>Pezizomycotina</taxon>
        <taxon>Sordariomycetes</taxon>
        <taxon>Hypocreomycetidae</taxon>
        <taxon>Hypocreales</taxon>
        <taxon>Nectriaceae</taxon>
        <taxon>Fusarium</taxon>
        <taxon>Fusarium solani species complex</taxon>
    </lineage>
</organism>
<protein>
    <recommendedName>
        <fullName evidence="9">BZIP domain-containing protein</fullName>
    </recommendedName>
</protein>
<keyword evidence="3" id="KW-0805">Transcription regulation</keyword>
<keyword evidence="2" id="KW-0862">Zinc</keyword>
<dbReference type="Proteomes" id="UP000287124">
    <property type="component" value="Unassembled WGS sequence"/>
</dbReference>
<keyword evidence="5" id="KW-0804">Transcription</keyword>
<dbReference type="PANTHER" id="PTHR36206:SF12">
    <property type="entry name" value="ASPERCRYPTIN BIOSYNTHESIS CLUSTER-SPECIFIC TRANSCRIPTION REGULATOR ATNN-RELATED"/>
    <property type="match status" value="1"/>
</dbReference>
<evidence type="ECO:0000313" key="8">
    <source>
        <dbReference type="Proteomes" id="UP000287124"/>
    </source>
</evidence>
<reference evidence="7 8" key="1">
    <citation type="submission" date="2017-06" db="EMBL/GenBank/DDBJ databases">
        <title>Comparative genomic analysis of Ambrosia Fusariam Clade fungi.</title>
        <authorList>
            <person name="Stajich J.E."/>
            <person name="Carrillo J."/>
            <person name="Kijimoto T."/>
            <person name="Eskalen A."/>
            <person name="O'Donnell K."/>
            <person name="Kasson M."/>
        </authorList>
    </citation>
    <scope>NUCLEOTIDE SEQUENCE [LARGE SCALE GENOMIC DNA]</scope>
    <source>
        <strain evidence="7 8">UCR1854</strain>
    </source>
</reference>
<evidence type="ECO:0000256" key="6">
    <source>
        <dbReference type="ARBA" id="ARBA00023242"/>
    </source>
</evidence>
<sequence length="782" mass="87403">MPDPPPRNGPRVMLQISNATTDHQHLVVFRKEESQTHSKLQFFDSIQISFYCIGPFYKPRDRAGVMSTASRVRGTPVPKLPELINEEDDWSGVTDAASRRRLQNRLNVRAYRRRKARELKEKATVGHAIKIEPEIPCWVEAQQAIRLVPASAAAKTNNPHAPLIPQIPSSMVPTRAPKPRITFPLSSDHLIVLLQFNVLRASLANRELVSQLGSTPVAECSSAAEHVLPYPTNPRVVPQSLLPTALQQAIPHEGWVDIIPHPVWRDNVLLALGQFDEDALWSDIMGGLFEGFPESEIEHRGVIAWSPPWDASGGVKCDGYAPPPPPKKPVQRRHVWVPEPKQVIVFQPPSAPGAPIERYYMDHFHHWTSKQLTSSSDMSNFWMTFVLPLAHNCEPVRYAVSAVGAAHRFFMAGQDTRSPLQQLRGLAMQEYNKAISHIVPHMSMDSAFNIHCTLVCCILFIAFEGITGRYTESIRHLRAGNRLLALPALTSDTQGRHVTRKLTQILATLGVEASIFLEDSILPATDPPYRAINASEAPAATAFRDLEDANYELRKLDVEAVATMAEEPWDSSSCDQSPDSPEKYVYDEETWKQLDQKFYHWNDRFELTKSTLQEKQPLMINATQLAILTVAQEFWKMSMTWGPTSPPPAGAMTSFLDAAEALAQLVTVPGHPTFSLDGDLISGLSFVISYGGDDQLRTRALDMLRSLNRREGIWDSKEVLEMHEAALSLEDAKEWYEKEVPGGLPGFVVEVARRSNRVKPTNSILVTAEHYKKEDSPSSGSC</sequence>
<dbReference type="Pfam" id="PF11951">
    <property type="entry name" value="Fungal_trans_2"/>
    <property type="match status" value="1"/>
</dbReference>
<keyword evidence="1" id="KW-0479">Metal-binding</keyword>